<dbReference type="SUPFAM" id="SSF50978">
    <property type="entry name" value="WD40 repeat-like"/>
    <property type="match status" value="1"/>
</dbReference>
<evidence type="ECO:0000256" key="6">
    <source>
        <dbReference type="RuleBase" id="RU369034"/>
    </source>
</evidence>
<feature type="repeat" description="WD" evidence="5">
    <location>
        <begin position="143"/>
        <end position="184"/>
    </location>
</feature>
<comment type="function">
    <text evidence="3">Required for 3'-end cleavage and polyadenylation of pre-mRNAs. Also involved in chromosome segregation where it has a role in chromosome attachment to the mitotic spindle.</text>
</comment>
<keyword evidence="6" id="KW-0507">mRNA processing</keyword>
<dbReference type="InterPro" id="IPR015943">
    <property type="entry name" value="WD40/YVTN_repeat-like_dom_sf"/>
</dbReference>
<feature type="non-terminal residue" evidence="8">
    <location>
        <position position="1"/>
    </location>
</feature>
<dbReference type="GO" id="GO:0031124">
    <property type="term" value="P:mRNA 3'-end processing"/>
    <property type="evidence" value="ECO:0007669"/>
    <property type="project" value="UniProtKB-UniRule"/>
</dbReference>
<comment type="subcellular location">
    <subcellularLocation>
        <location evidence="6">Nucleus</location>
    </subcellularLocation>
</comment>
<organism evidence="8 9">
    <name type="scientific">Protomyces lactucae-debilis</name>
    <dbReference type="NCBI Taxonomy" id="2754530"/>
    <lineage>
        <taxon>Eukaryota</taxon>
        <taxon>Fungi</taxon>
        <taxon>Dikarya</taxon>
        <taxon>Ascomycota</taxon>
        <taxon>Taphrinomycotina</taxon>
        <taxon>Taphrinomycetes</taxon>
        <taxon>Taphrinales</taxon>
        <taxon>Protomycetaceae</taxon>
        <taxon>Protomyces</taxon>
    </lineage>
</organism>
<keyword evidence="6" id="KW-0539">Nucleus</keyword>
<dbReference type="Gene3D" id="2.130.10.10">
    <property type="entry name" value="YVTN repeat-like/Quinoprotein amine dehydrogenase"/>
    <property type="match status" value="2"/>
</dbReference>
<keyword evidence="9" id="KW-1185">Reference proteome</keyword>
<comment type="caution">
    <text evidence="8">The sequence shown here is derived from an EMBL/GenBank/DDBJ whole genome shotgun (WGS) entry which is preliminary data.</text>
</comment>
<evidence type="ECO:0000256" key="7">
    <source>
        <dbReference type="SAM" id="MobiDB-lite"/>
    </source>
</evidence>
<name>A0A1Y2FM58_PROLT</name>
<dbReference type="PROSITE" id="PS50294">
    <property type="entry name" value="WD_REPEATS_REGION"/>
    <property type="match status" value="3"/>
</dbReference>
<dbReference type="InterPro" id="IPR036322">
    <property type="entry name" value="WD40_repeat_dom_sf"/>
</dbReference>
<feature type="compositionally biased region" description="Basic and acidic residues" evidence="7">
    <location>
        <begin position="380"/>
        <end position="396"/>
    </location>
</feature>
<reference evidence="8 9" key="1">
    <citation type="submission" date="2016-07" db="EMBL/GenBank/DDBJ databases">
        <title>Pervasive Adenine N6-methylation of Active Genes in Fungi.</title>
        <authorList>
            <consortium name="DOE Joint Genome Institute"/>
            <person name="Mondo S.J."/>
            <person name="Dannebaum R.O."/>
            <person name="Kuo R.C."/>
            <person name="Labutti K."/>
            <person name="Haridas S."/>
            <person name="Kuo A."/>
            <person name="Salamov A."/>
            <person name="Ahrendt S.R."/>
            <person name="Lipzen A."/>
            <person name="Sullivan W."/>
            <person name="Andreopoulos W.B."/>
            <person name="Clum A."/>
            <person name="Lindquist E."/>
            <person name="Daum C."/>
            <person name="Ramamoorthy G.K."/>
            <person name="Gryganskyi A."/>
            <person name="Culley D."/>
            <person name="Magnuson J.K."/>
            <person name="James T.Y."/>
            <person name="O'Malley M.A."/>
            <person name="Stajich J.E."/>
            <person name="Spatafora J.W."/>
            <person name="Visel A."/>
            <person name="Grigoriev I.V."/>
        </authorList>
    </citation>
    <scope>NUCLEOTIDE SEQUENCE [LARGE SCALE GENOMIC DNA]</scope>
    <source>
        <strain evidence="8 9">12-1054</strain>
    </source>
</reference>
<dbReference type="Pfam" id="PF00400">
    <property type="entry name" value="WD40"/>
    <property type="match status" value="7"/>
</dbReference>
<keyword evidence="2" id="KW-0677">Repeat</keyword>
<evidence type="ECO:0000256" key="3">
    <source>
        <dbReference type="ARBA" id="ARBA00025498"/>
    </source>
</evidence>
<dbReference type="AlphaFoldDB" id="A0A1Y2FM58"/>
<dbReference type="RefSeq" id="XP_040726792.1">
    <property type="nucleotide sequence ID" value="XM_040867027.1"/>
</dbReference>
<dbReference type="PROSITE" id="PS50082">
    <property type="entry name" value="WD_REPEATS_2"/>
    <property type="match status" value="5"/>
</dbReference>
<dbReference type="STRING" id="56484.A0A1Y2FM58"/>
<dbReference type="InterPro" id="IPR045245">
    <property type="entry name" value="Pfs2-like"/>
</dbReference>
<dbReference type="InterPro" id="IPR001680">
    <property type="entry name" value="WD40_rpt"/>
</dbReference>
<dbReference type="OrthoDB" id="16717at2759"/>
<evidence type="ECO:0000256" key="2">
    <source>
        <dbReference type="ARBA" id="ARBA00022737"/>
    </source>
</evidence>
<evidence type="ECO:0000256" key="1">
    <source>
        <dbReference type="ARBA" id="ARBA00022574"/>
    </source>
</evidence>
<dbReference type="SMART" id="SM00320">
    <property type="entry name" value="WD40"/>
    <property type="match status" value="7"/>
</dbReference>
<dbReference type="PANTHER" id="PTHR22836:SF0">
    <property type="entry name" value="PRE-MRNA 3' END PROCESSING PROTEIN WDR33"/>
    <property type="match status" value="1"/>
</dbReference>
<dbReference type="GO" id="GO:0005847">
    <property type="term" value="C:mRNA cleavage and polyadenylation specificity factor complex"/>
    <property type="evidence" value="ECO:0007669"/>
    <property type="project" value="TreeGrafter"/>
</dbReference>
<feature type="repeat" description="WD" evidence="5">
    <location>
        <begin position="60"/>
        <end position="92"/>
    </location>
</feature>
<feature type="repeat" description="WD" evidence="5">
    <location>
        <begin position="102"/>
        <end position="131"/>
    </location>
</feature>
<evidence type="ECO:0000256" key="5">
    <source>
        <dbReference type="PROSITE-ProRule" id="PRU00221"/>
    </source>
</evidence>
<dbReference type="CDD" id="cd00200">
    <property type="entry name" value="WD40"/>
    <property type="match status" value="1"/>
</dbReference>
<dbReference type="GeneID" id="63783626"/>
<dbReference type="OMA" id="RTMKFTH"/>
<feature type="repeat" description="WD" evidence="5">
    <location>
        <begin position="329"/>
        <end position="360"/>
    </location>
</feature>
<protein>
    <recommendedName>
        <fullName evidence="4 6">Polyadenylation factor subunit 2</fullName>
    </recommendedName>
</protein>
<dbReference type="InterPro" id="IPR020472">
    <property type="entry name" value="WD40_PAC1"/>
</dbReference>
<feature type="compositionally biased region" description="Pro residues" evidence="7">
    <location>
        <begin position="477"/>
        <end position="489"/>
    </location>
</feature>
<dbReference type="PANTHER" id="PTHR22836">
    <property type="entry name" value="WD40 REPEAT PROTEIN"/>
    <property type="match status" value="1"/>
</dbReference>
<sequence>RRTVDYGSGLARHVQLRKSGAQQPAIRPTRHHVLDIFPPSLDSRSDPAATLCCKYAHTSGNKNKHPINCVRWTSDGRRVLTGSTSGEMTLWNGLTFNFETILQAHESAVRAMEWSPSGDWLLSGDHEGFIKYSQTNMNIVKVIPAHTEAIRDIAFSPGSNKFVTASDDGSMKLWSFNEGVEEATFTGHGWDVKTVDWHMSKGLIVSGSKDNLVKLWDPRTAKCLSTLHGHKNTVSKVMFQRVDGDLLATCSRDSSARVVDLRMMRDLRVLRGHEKDVTTLTWHPITPSLITTGAHDGALSHYLLNESAKNETSSITSSAAVAQPTMTIPFAHESAIWSMEYHPFGHLLVTGSNDRATRFWARPRPGDDLTFQDRYHVGEEKALQTAESRRRLRQEEEAAGNEDGGLVDQQNPVLGQMPFASLPGLGGLNALPPGLIASANGMNGSPQRPQSNGIPGFGNYVLPSSLPGIAGQGAGFVPPPPPNFQLLPP</sequence>
<keyword evidence="1 5" id="KW-0853">WD repeat</keyword>
<dbReference type="EMBL" id="MCFI01000005">
    <property type="protein sequence ID" value="ORY85009.1"/>
    <property type="molecule type" value="Genomic_DNA"/>
</dbReference>
<gene>
    <name evidence="8" type="ORF">BCR37DRAFT_331604</name>
</gene>
<feature type="region of interest" description="Disordered" evidence="7">
    <location>
        <begin position="439"/>
        <end position="489"/>
    </location>
</feature>
<feature type="region of interest" description="Disordered" evidence="7">
    <location>
        <begin position="380"/>
        <end position="411"/>
    </location>
</feature>
<proteinExistence type="predicted"/>
<evidence type="ECO:0000256" key="4">
    <source>
        <dbReference type="ARBA" id="ARBA00026154"/>
    </source>
</evidence>
<feature type="non-terminal residue" evidence="8">
    <location>
        <position position="489"/>
    </location>
</feature>
<feature type="compositionally biased region" description="Polar residues" evidence="7">
    <location>
        <begin position="440"/>
        <end position="453"/>
    </location>
</feature>
<dbReference type="Proteomes" id="UP000193685">
    <property type="component" value="Unassembled WGS sequence"/>
</dbReference>
<feature type="repeat" description="WD" evidence="5">
    <location>
        <begin position="185"/>
        <end position="226"/>
    </location>
</feature>
<evidence type="ECO:0000313" key="8">
    <source>
        <dbReference type="EMBL" id="ORY85009.1"/>
    </source>
</evidence>
<dbReference type="PRINTS" id="PR00320">
    <property type="entry name" value="GPROTEINBRPT"/>
</dbReference>
<accession>A0A1Y2FM58</accession>
<evidence type="ECO:0000313" key="9">
    <source>
        <dbReference type="Proteomes" id="UP000193685"/>
    </source>
</evidence>